<dbReference type="KEGG" id="pyg:AWM70_11000"/>
<dbReference type="Proteomes" id="UP000092573">
    <property type="component" value="Chromosome"/>
</dbReference>
<dbReference type="OrthoDB" id="2628763at2"/>
<reference evidence="2 3" key="1">
    <citation type="submission" date="2016-01" db="EMBL/GenBank/DDBJ databases">
        <title>Complete Genome Sequence of Paenibacillus yonginensis DCY84, a novel Plant Growth-Promoting Bacteria with Elicitation of Induced Systemic Resistance.</title>
        <authorList>
            <person name="Kim Y.J."/>
            <person name="Yang D.C."/>
            <person name="Sukweenadhi J."/>
        </authorList>
    </citation>
    <scope>NUCLEOTIDE SEQUENCE [LARGE SCALE GENOMIC DNA]</scope>
    <source>
        <strain evidence="2 3">DCY84</strain>
    </source>
</reference>
<sequence>MAKSKPLQDREPGFNSLPPVDSDRQAPTDQIDDIVGGIMDEIQKDATGTKPGETDAANGTQDKPDTNAAD</sequence>
<dbReference type="AlphaFoldDB" id="A0A1B1N0U8"/>
<dbReference type="RefSeq" id="WP_068696349.1">
    <property type="nucleotide sequence ID" value="NZ_CP014167.1"/>
</dbReference>
<gene>
    <name evidence="2" type="ORF">AWM70_11000</name>
</gene>
<accession>A0A1B1N0U8</accession>
<organism evidence="2 3">
    <name type="scientific">Paenibacillus yonginensis</name>
    <dbReference type="NCBI Taxonomy" id="1462996"/>
    <lineage>
        <taxon>Bacteria</taxon>
        <taxon>Bacillati</taxon>
        <taxon>Bacillota</taxon>
        <taxon>Bacilli</taxon>
        <taxon>Bacillales</taxon>
        <taxon>Paenibacillaceae</taxon>
        <taxon>Paenibacillus</taxon>
    </lineage>
</organism>
<proteinExistence type="predicted"/>
<protein>
    <submittedName>
        <fullName evidence="2">Uncharacterized protein</fullName>
    </submittedName>
</protein>
<feature type="region of interest" description="Disordered" evidence="1">
    <location>
        <begin position="1"/>
        <end position="70"/>
    </location>
</feature>
<keyword evidence="3" id="KW-1185">Reference proteome</keyword>
<evidence type="ECO:0000313" key="3">
    <source>
        <dbReference type="Proteomes" id="UP000092573"/>
    </source>
</evidence>
<evidence type="ECO:0000256" key="1">
    <source>
        <dbReference type="SAM" id="MobiDB-lite"/>
    </source>
</evidence>
<feature type="compositionally biased region" description="Basic and acidic residues" evidence="1">
    <location>
        <begin position="1"/>
        <end position="12"/>
    </location>
</feature>
<name>A0A1B1N0U8_9BACL</name>
<dbReference type="EMBL" id="CP014167">
    <property type="protein sequence ID" value="ANS75064.1"/>
    <property type="molecule type" value="Genomic_DNA"/>
</dbReference>
<evidence type="ECO:0000313" key="2">
    <source>
        <dbReference type="EMBL" id="ANS75064.1"/>
    </source>
</evidence>